<feature type="region of interest" description="Disordered" evidence="1">
    <location>
        <begin position="1"/>
        <end position="90"/>
    </location>
</feature>
<accession>A0ABN9XG21</accession>
<reference evidence="2" key="1">
    <citation type="submission" date="2023-10" db="EMBL/GenBank/DDBJ databases">
        <authorList>
            <person name="Chen Y."/>
            <person name="Shah S."/>
            <person name="Dougan E. K."/>
            <person name="Thang M."/>
            <person name="Chan C."/>
        </authorList>
    </citation>
    <scope>NUCLEOTIDE SEQUENCE [LARGE SCALE GENOMIC DNA]</scope>
</reference>
<feature type="non-terminal residue" evidence="2">
    <location>
        <position position="1"/>
    </location>
</feature>
<comment type="caution">
    <text evidence="2">The sequence shown here is derived from an EMBL/GenBank/DDBJ whole genome shotgun (WGS) entry which is preliminary data.</text>
</comment>
<evidence type="ECO:0000313" key="2">
    <source>
        <dbReference type="EMBL" id="CAK0898515.1"/>
    </source>
</evidence>
<evidence type="ECO:0000313" key="3">
    <source>
        <dbReference type="Proteomes" id="UP001189429"/>
    </source>
</evidence>
<protein>
    <submittedName>
        <fullName evidence="2">Uncharacterized protein</fullName>
    </submittedName>
</protein>
<keyword evidence="3" id="KW-1185">Reference proteome</keyword>
<feature type="non-terminal residue" evidence="2">
    <location>
        <position position="90"/>
    </location>
</feature>
<organism evidence="2 3">
    <name type="scientific">Prorocentrum cordatum</name>
    <dbReference type="NCBI Taxonomy" id="2364126"/>
    <lineage>
        <taxon>Eukaryota</taxon>
        <taxon>Sar</taxon>
        <taxon>Alveolata</taxon>
        <taxon>Dinophyceae</taxon>
        <taxon>Prorocentrales</taxon>
        <taxon>Prorocentraceae</taxon>
        <taxon>Prorocentrum</taxon>
    </lineage>
</organism>
<dbReference type="EMBL" id="CAUYUJ010020485">
    <property type="protein sequence ID" value="CAK0898515.1"/>
    <property type="molecule type" value="Genomic_DNA"/>
</dbReference>
<sequence>RPVPPLRAGARQPTHPGLHRVQQPDGDPLVQGHLHPQGRGQRQRGRGAPARRPGRQLGLPAAGRPGAPAPADEQGAGRVVPGEPGGHDHP</sequence>
<gene>
    <name evidence="2" type="ORF">PCOR1329_LOCUS76348</name>
</gene>
<name>A0ABN9XG21_9DINO</name>
<dbReference type="Proteomes" id="UP001189429">
    <property type="component" value="Unassembled WGS sequence"/>
</dbReference>
<proteinExistence type="predicted"/>
<evidence type="ECO:0000256" key="1">
    <source>
        <dbReference type="SAM" id="MobiDB-lite"/>
    </source>
</evidence>
<feature type="compositionally biased region" description="Low complexity" evidence="1">
    <location>
        <begin position="31"/>
        <end position="71"/>
    </location>
</feature>